<evidence type="ECO:0000256" key="5">
    <source>
        <dbReference type="ARBA" id="ARBA00023163"/>
    </source>
</evidence>
<dbReference type="EMBL" id="OVEO01000003">
    <property type="protein sequence ID" value="SPQ94903.1"/>
    <property type="molecule type" value="Genomic_DNA"/>
</dbReference>
<evidence type="ECO:0000313" key="13">
    <source>
        <dbReference type="Proteomes" id="UP000039324"/>
    </source>
</evidence>
<dbReference type="Gene3D" id="1.10.10.10">
    <property type="entry name" value="Winged helix-like DNA-binding domain superfamily/Winged helix DNA-binding domain"/>
    <property type="match status" value="1"/>
</dbReference>
<evidence type="ECO:0000256" key="6">
    <source>
        <dbReference type="ARBA" id="ARBA00023242"/>
    </source>
</evidence>
<reference evidence="11 13" key="1">
    <citation type="submission" date="2015-02" db="EMBL/GenBank/DDBJ databases">
        <authorList>
            <person name="Chooi Y.-H."/>
        </authorList>
    </citation>
    <scope>NUCLEOTIDE SEQUENCE [LARGE SCALE GENOMIC DNA]</scope>
    <source>
        <strain evidence="11">E3</strain>
    </source>
</reference>
<dbReference type="SMART" id="SM01372">
    <property type="entry name" value="E2F_TDP"/>
    <property type="match status" value="1"/>
</dbReference>
<dbReference type="OMA" id="SHDRTEY"/>
<feature type="region of interest" description="Disordered" evidence="8">
    <location>
        <begin position="74"/>
        <end position="114"/>
    </location>
</feature>
<dbReference type="PANTHER" id="PTHR12548:SF9">
    <property type="entry name" value="TRANSCRIPTION FACTOR DP"/>
    <property type="match status" value="1"/>
</dbReference>
<dbReference type="GO" id="GO:0051726">
    <property type="term" value="P:regulation of cell cycle"/>
    <property type="evidence" value="ECO:0007669"/>
    <property type="project" value="InterPro"/>
</dbReference>
<dbReference type="PANTHER" id="PTHR12548">
    <property type="entry name" value="TRANSCRIPTION FACTOR DP"/>
    <property type="match status" value="1"/>
</dbReference>
<dbReference type="InterPro" id="IPR036388">
    <property type="entry name" value="WH-like_DNA-bd_sf"/>
</dbReference>
<evidence type="ECO:0000313" key="11">
    <source>
        <dbReference type="EMBL" id="CEP02787.1"/>
    </source>
</evidence>
<keyword evidence="5 7" id="KW-0804">Transcription</keyword>
<dbReference type="SUPFAM" id="SSF46785">
    <property type="entry name" value="Winged helix' DNA-binding domain"/>
    <property type="match status" value="1"/>
</dbReference>
<dbReference type="Pfam" id="PF08781">
    <property type="entry name" value="DP"/>
    <property type="match status" value="1"/>
</dbReference>
<dbReference type="GO" id="GO:0005667">
    <property type="term" value="C:transcription regulator complex"/>
    <property type="evidence" value="ECO:0007669"/>
    <property type="project" value="InterPro"/>
</dbReference>
<evidence type="ECO:0000313" key="14">
    <source>
        <dbReference type="Proteomes" id="UP000290189"/>
    </source>
</evidence>
<dbReference type="InterPro" id="IPR038168">
    <property type="entry name" value="TF_DP_C_sf"/>
</dbReference>
<dbReference type="Proteomes" id="UP000290189">
    <property type="component" value="Unassembled WGS sequence"/>
</dbReference>
<dbReference type="GO" id="GO:0000981">
    <property type="term" value="F:DNA-binding transcription factor activity, RNA polymerase II-specific"/>
    <property type="evidence" value="ECO:0007669"/>
    <property type="project" value="TreeGrafter"/>
</dbReference>
<evidence type="ECO:0000259" key="10">
    <source>
        <dbReference type="SMART" id="SM01372"/>
    </source>
</evidence>
<evidence type="ECO:0000259" key="9">
    <source>
        <dbReference type="SMART" id="SM01138"/>
    </source>
</evidence>
<evidence type="ECO:0008006" key="15">
    <source>
        <dbReference type="Google" id="ProtNLM"/>
    </source>
</evidence>
<evidence type="ECO:0000256" key="8">
    <source>
        <dbReference type="SAM" id="MobiDB-lite"/>
    </source>
</evidence>
<organism evidence="11 13">
    <name type="scientific">Plasmodiophora brassicae</name>
    <name type="common">Clubroot disease agent</name>
    <dbReference type="NCBI Taxonomy" id="37360"/>
    <lineage>
        <taxon>Eukaryota</taxon>
        <taxon>Sar</taxon>
        <taxon>Rhizaria</taxon>
        <taxon>Endomyxa</taxon>
        <taxon>Phytomyxea</taxon>
        <taxon>Plasmodiophorida</taxon>
        <taxon>Plasmodiophoridae</taxon>
        <taxon>Plasmodiophora</taxon>
    </lineage>
</organism>
<evidence type="ECO:0000256" key="4">
    <source>
        <dbReference type="ARBA" id="ARBA00023125"/>
    </source>
</evidence>
<dbReference type="InterPro" id="IPR015648">
    <property type="entry name" value="Transcrpt_fac_DP"/>
</dbReference>
<evidence type="ECO:0000256" key="2">
    <source>
        <dbReference type="ARBA" id="ARBA00010940"/>
    </source>
</evidence>
<dbReference type="InterPro" id="IPR014889">
    <property type="entry name" value="Transc_factor_DP_C"/>
</dbReference>
<name>A0A0G4J5J7_PLABS</name>
<comment type="subcellular location">
    <subcellularLocation>
        <location evidence="1 7">Nucleus</location>
    </subcellularLocation>
</comment>
<protein>
    <recommendedName>
        <fullName evidence="15">E2F/DP family winged-helix DNA-binding domain-containing protein</fullName>
    </recommendedName>
</protein>
<keyword evidence="4 7" id="KW-0238">DNA-binding</keyword>
<dbReference type="SMART" id="SM01138">
    <property type="entry name" value="DP"/>
    <property type="match status" value="1"/>
</dbReference>
<dbReference type="STRING" id="37360.A0A0G4J5J7"/>
<dbReference type="GO" id="GO:0005634">
    <property type="term" value="C:nucleus"/>
    <property type="evidence" value="ECO:0007669"/>
    <property type="project" value="UniProtKB-SubCell"/>
</dbReference>
<sequence>METEQLLSREFGPIIDEFDLGAFASAIGIGTGSSPATLRHAKRLMAPPARIASDAVAPPPRKTKVAGGLVPTALPAEVTTQPPPPLSVHADDEDDTTTEATSPPSVLQPARAVSSSKQKGLRHFSLIVCEKLRQLQVTTYHVVSDELVIELTQQNGPTFLGQSGKKCEAKNIRRRVYDALNVLLAIGVIRKERKQITWVGLPSAEPLLDRQRLVAERDSARNAVAAKRGQLADLLKYYVGRRNLQERNRRSCNHADHQQRLYMPFGLVRAPKDGIVEAELRDNRRKVRVVSNKMFTLRDDKELLLKMGCAQVSPDDLVRICPKEIVPFYPQTCLSPRAVFGYPIPLRTDPVLLQD</sequence>
<geneLocation type="mitochondrion" evidence="12"/>
<dbReference type="SUPFAM" id="SSF144074">
    <property type="entry name" value="E2F-DP heterodimerization region"/>
    <property type="match status" value="1"/>
</dbReference>
<keyword evidence="12" id="KW-0496">Mitochondrion</keyword>
<feature type="domain" description="Transcription factor DP C-terminal" evidence="9">
    <location>
        <begin position="208"/>
        <end position="339"/>
    </location>
</feature>
<reference evidence="12 14" key="2">
    <citation type="submission" date="2018-03" db="EMBL/GenBank/DDBJ databases">
        <authorList>
            <person name="Fogelqvist J."/>
        </authorList>
    </citation>
    <scope>NUCLEOTIDE SEQUENCE [LARGE SCALE GENOMIC DNA]</scope>
</reference>
<dbReference type="Gene3D" id="1.20.140.80">
    <property type="entry name" value="Transcription factor DP"/>
    <property type="match status" value="1"/>
</dbReference>
<dbReference type="InterPro" id="IPR003316">
    <property type="entry name" value="E2F_WHTH_DNA-bd_dom"/>
</dbReference>
<dbReference type="InterPro" id="IPR036390">
    <property type="entry name" value="WH_DNA-bd_sf"/>
</dbReference>
<proteinExistence type="inferred from homology"/>
<dbReference type="FunFam" id="1.10.10.10:FF:000360">
    <property type="entry name" value="Transcription factor Dp-1, a"/>
    <property type="match status" value="1"/>
</dbReference>
<evidence type="ECO:0000256" key="1">
    <source>
        <dbReference type="ARBA" id="ARBA00004123"/>
    </source>
</evidence>
<dbReference type="GO" id="GO:0000977">
    <property type="term" value="F:RNA polymerase II transcription regulatory region sequence-specific DNA binding"/>
    <property type="evidence" value="ECO:0007669"/>
    <property type="project" value="TreeGrafter"/>
</dbReference>
<comment type="similarity">
    <text evidence="2 7">Belongs to the E2F/DP family.</text>
</comment>
<dbReference type="OrthoDB" id="552115at2759"/>
<dbReference type="EMBL" id="CDSF01000133">
    <property type="protein sequence ID" value="CEP02787.1"/>
    <property type="molecule type" value="Genomic_DNA"/>
</dbReference>
<keyword evidence="13" id="KW-1185">Reference proteome</keyword>
<dbReference type="Proteomes" id="UP000039324">
    <property type="component" value="Unassembled WGS sequence"/>
</dbReference>
<accession>A0A0G4J5J7</accession>
<dbReference type="InterPro" id="IPR037241">
    <property type="entry name" value="E2F-DP_heterodim"/>
</dbReference>
<evidence type="ECO:0000256" key="7">
    <source>
        <dbReference type="RuleBase" id="RU003796"/>
    </source>
</evidence>
<dbReference type="Pfam" id="PF02319">
    <property type="entry name" value="WHD_E2F_TDP"/>
    <property type="match status" value="1"/>
</dbReference>
<feature type="domain" description="E2F/DP family winged-helix DNA-binding" evidence="10">
    <location>
        <begin position="116"/>
        <end position="200"/>
    </location>
</feature>
<keyword evidence="6 7" id="KW-0539">Nucleus</keyword>
<evidence type="ECO:0000256" key="3">
    <source>
        <dbReference type="ARBA" id="ARBA00023015"/>
    </source>
</evidence>
<keyword evidence="3 7" id="KW-0805">Transcription regulation</keyword>
<evidence type="ECO:0000313" key="12">
    <source>
        <dbReference type="EMBL" id="SPQ94903.1"/>
    </source>
</evidence>
<gene>
    <name evidence="11" type="ORF">PBRA_002755</name>
    <name evidence="12" type="ORF">PLBR_LOCUS2118</name>
</gene>
<dbReference type="AlphaFoldDB" id="A0A0G4J5J7"/>